<gene>
    <name evidence="1" type="ORF">EEDITHA_LOCUS4884</name>
</gene>
<dbReference type="PANTHER" id="PTHR33939">
    <property type="entry name" value="PROTEIN CBG22215"/>
    <property type="match status" value="1"/>
</dbReference>
<comment type="caution">
    <text evidence="1">The sequence shown here is derived from an EMBL/GenBank/DDBJ whole genome shotgun (WGS) entry which is preliminary data.</text>
</comment>
<organism evidence="1 2">
    <name type="scientific">Euphydryas editha</name>
    <name type="common">Edith's checkerspot</name>
    <dbReference type="NCBI Taxonomy" id="104508"/>
    <lineage>
        <taxon>Eukaryota</taxon>
        <taxon>Metazoa</taxon>
        <taxon>Ecdysozoa</taxon>
        <taxon>Arthropoda</taxon>
        <taxon>Hexapoda</taxon>
        <taxon>Insecta</taxon>
        <taxon>Pterygota</taxon>
        <taxon>Neoptera</taxon>
        <taxon>Endopterygota</taxon>
        <taxon>Lepidoptera</taxon>
        <taxon>Glossata</taxon>
        <taxon>Ditrysia</taxon>
        <taxon>Papilionoidea</taxon>
        <taxon>Nymphalidae</taxon>
        <taxon>Nymphalinae</taxon>
        <taxon>Euphydryas</taxon>
    </lineage>
</organism>
<keyword evidence="2" id="KW-1185">Reference proteome</keyword>
<dbReference type="Proteomes" id="UP001153954">
    <property type="component" value="Unassembled WGS sequence"/>
</dbReference>
<dbReference type="Gene3D" id="3.30.420.10">
    <property type="entry name" value="Ribonuclease H-like superfamily/Ribonuclease H"/>
    <property type="match status" value="1"/>
</dbReference>
<dbReference type="GO" id="GO:0003676">
    <property type="term" value="F:nucleic acid binding"/>
    <property type="evidence" value="ECO:0007669"/>
    <property type="project" value="InterPro"/>
</dbReference>
<evidence type="ECO:0008006" key="3">
    <source>
        <dbReference type="Google" id="ProtNLM"/>
    </source>
</evidence>
<name>A0AAU9TTF3_EUPED</name>
<proteinExistence type="predicted"/>
<dbReference type="AlphaFoldDB" id="A0AAU9TTF3"/>
<evidence type="ECO:0000313" key="1">
    <source>
        <dbReference type="EMBL" id="CAH2088749.1"/>
    </source>
</evidence>
<dbReference type="EMBL" id="CAKOGL010000007">
    <property type="protein sequence ID" value="CAH2088749.1"/>
    <property type="molecule type" value="Genomic_DNA"/>
</dbReference>
<accession>A0AAU9TTF3</accession>
<dbReference type="PANTHER" id="PTHR33939:SF1">
    <property type="entry name" value="DUF4371 DOMAIN-CONTAINING PROTEIN"/>
    <property type="match status" value="1"/>
</dbReference>
<protein>
    <recommendedName>
        <fullName evidence="3">Tc1-like transposase DDE domain-containing protein</fullName>
    </recommendedName>
</protein>
<evidence type="ECO:0000313" key="2">
    <source>
        <dbReference type="Proteomes" id="UP001153954"/>
    </source>
</evidence>
<reference evidence="1" key="1">
    <citation type="submission" date="2022-03" db="EMBL/GenBank/DDBJ databases">
        <authorList>
            <person name="Tunstrom K."/>
        </authorList>
    </citation>
    <scope>NUCLEOTIDE SEQUENCE</scope>
</reference>
<sequence length="147" mass="17000">MERTDIALARCEFLRKAKQIEDWDKVVFLHETWLNANHTVSKIWNDGTGKSATKVPQGTTTNYLSCWDSQRADITMLKLELLRLVNLNKPPTPKYILDELAKSFGHTFLCLPPCHCQYNSIEMIWDQIKAYAARNNTTPLRIKSWAC</sequence>
<dbReference type="InterPro" id="IPR036397">
    <property type="entry name" value="RNaseH_sf"/>
</dbReference>